<name>A0A6G8J430_9VIRU</name>
<dbReference type="RefSeq" id="YP_010772730.1">
    <property type="nucleotide sequence ID" value="NC_074654.1"/>
</dbReference>
<protein>
    <submittedName>
        <fullName evidence="1">Uncharacterized protein</fullName>
    </submittedName>
</protein>
<dbReference type="Proteomes" id="UP000501040">
    <property type="component" value="Genome"/>
</dbReference>
<dbReference type="GeneID" id="80402455"/>
<reference evidence="1 2" key="1">
    <citation type="submission" date="2020-02" db="EMBL/GenBank/DDBJ databases">
        <title>TSPV1: a spherical archaeal virus with filaments.</title>
        <authorList>
            <person name="Hartman R."/>
            <person name="Young M."/>
            <person name="Biewenga L."/>
            <person name="Munson-McGee J."/>
            <person name="Refai M."/>
            <person name="Boyd E."/>
            <person name="Bothner B."/>
            <person name="Lawrence C.M."/>
        </authorList>
    </citation>
    <scope>NUCLEOTIDE SEQUENCE [LARGE SCALE GENOMIC DNA]</scope>
    <source>
        <strain evidence="1 2">CP001</strain>
    </source>
</reference>
<proteinExistence type="predicted"/>
<organism evidence="1 2">
    <name type="scientific">Thermoproteus spherical piliferous virus 1</name>
    <dbReference type="NCBI Taxonomy" id="2713157"/>
    <lineage>
        <taxon>Viruses</taxon>
        <taxon>Viruses incertae sedis</taxon>
        <taxon>Globuloviridae</taxon>
        <taxon>Alphaglobulovirus</taxon>
        <taxon>Alphaglobulovirus sileriense</taxon>
    </lineage>
</organism>
<dbReference type="KEGG" id="vg:80402455"/>
<sequence length="92" mass="10162">MIPCKADSMAEIVRRVRDALKPLGNYYVFSSDLADCLTRIKLALLMYARQTGDAMVYAYANFNFNCPGNMCVVPPSIMEVLDFALITIASSA</sequence>
<keyword evidence="2" id="KW-1185">Reference proteome</keyword>
<evidence type="ECO:0000313" key="1">
    <source>
        <dbReference type="EMBL" id="QIM61609.1"/>
    </source>
</evidence>
<dbReference type="EMBL" id="MT047590">
    <property type="protein sequence ID" value="QIM61609.1"/>
    <property type="molecule type" value="Genomic_DNA"/>
</dbReference>
<evidence type="ECO:0000313" key="2">
    <source>
        <dbReference type="Proteomes" id="UP000501040"/>
    </source>
</evidence>
<accession>A0A6G8J430</accession>